<feature type="binding site" evidence="4">
    <location>
        <begin position="182"/>
        <end position="186"/>
    </location>
    <ligand>
        <name>ATP</name>
        <dbReference type="ChEBI" id="CHEBI:30616"/>
    </ligand>
</feature>
<name>A0A8A1LH07_AJEC8</name>
<dbReference type="GO" id="GO:0005524">
    <property type="term" value="F:ATP binding"/>
    <property type="evidence" value="ECO:0007669"/>
    <property type="project" value="UniProtKB-KW"/>
</dbReference>
<dbReference type="CDD" id="cd24039">
    <property type="entry name" value="ASKHA_NBD_YND1-like"/>
    <property type="match status" value="1"/>
</dbReference>
<feature type="transmembrane region" description="Helical" evidence="7">
    <location>
        <begin position="548"/>
        <end position="566"/>
    </location>
</feature>
<dbReference type="Pfam" id="PF01150">
    <property type="entry name" value="GDA1_CD39"/>
    <property type="match status" value="1"/>
</dbReference>
<evidence type="ECO:0000256" key="1">
    <source>
        <dbReference type="ARBA" id="ARBA00009283"/>
    </source>
</evidence>
<keyword evidence="7" id="KW-0472">Membrane</keyword>
<feature type="region of interest" description="Disordered" evidence="6">
    <location>
        <begin position="481"/>
        <end position="527"/>
    </location>
</feature>
<dbReference type="InterPro" id="IPR000407">
    <property type="entry name" value="GDA1_CD39_NTPase"/>
</dbReference>
<proteinExistence type="inferred from homology"/>
<dbReference type="PROSITE" id="PS01238">
    <property type="entry name" value="GDA1_CD39_NTPASE"/>
    <property type="match status" value="1"/>
</dbReference>
<dbReference type="GO" id="GO:0045134">
    <property type="term" value="F:UDP phosphatase activity"/>
    <property type="evidence" value="ECO:0007669"/>
    <property type="project" value="TreeGrafter"/>
</dbReference>
<feature type="active site" description="Proton acceptor" evidence="3">
    <location>
        <position position="145"/>
    </location>
</feature>
<dbReference type="PANTHER" id="PTHR11782">
    <property type="entry name" value="ADENOSINE/GUANOSINE DIPHOSPHATASE"/>
    <property type="match status" value="1"/>
</dbReference>
<dbReference type="EMBL" id="CP069104">
    <property type="protein sequence ID" value="QSS53658.1"/>
    <property type="molecule type" value="Genomic_DNA"/>
</dbReference>
<keyword evidence="7" id="KW-0812">Transmembrane</keyword>
<accession>A0A8A1LH07</accession>
<dbReference type="GO" id="GO:0005794">
    <property type="term" value="C:Golgi apparatus"/>
    <property type="evidence" value="ECO:0007669"/>
    <property type="project" value="TreeGrafter"/>
</dbReference>
<evidence type="ECO:0000313" key="8">
    <source>
        <dbReference type="EMBL" id="QSS53658.1"/>
    </source>
</evidence>
<dbReference type="Proteomes" id="UP000663419">
    <property type="component" value="Chromosome 3"/>
</dbReference>
<evidence type="ECO:0000256" key="3">
    <source>
        <dbReference type="PIRSR" id="PIRSR600407-1"/>
    </source>
</evidence>
<evidence type="ECO:0000256" key="5">
    <source>
        <dbReference type="RuleBase" id="RU003833"/>
    </source>
</evidence>
<protein>
    <submittedName>
        <fullName evidence="8">Golgi apyrase</fullName>
    </submittedName>
</protein>
<feature type="compositionally biased region" description="Basic residues" evidence="6">
    <location>
        <begin position="771"/>
        <end position="782"/>
    </location>
</feature>
<dbReference type="Gene3D" id="3.30.420.40">
    <property type="match status" value="1"/>
</dbReference>
<dbReference type="GO" id="GO:0017111">
    <property type="term" value="F:ribonucleoside triphosphate phosphatase activity"/>
    <property type="evidence" value="ECO:0007669"/>
    <property type="project" value="TreeGrafter"/>
</dbReference>
<keyword evidence="4" id="KW-0547">Nucleotide-binding</keyword>
<dbReference type="GO" id="GO:0046036">
    <property type="term" value="P:CTP metabolic process"/>
    <property type="evidence" value="ECO:0007669"/>
    <property type="project" value="TreeGrafter"/>
</dbReference>
<sequence length="782" mass="86206">MGISRFAVVLDAGSSGTRAHVYKWPYSAMARKSASAKQLASLPEITTKDQWVKKIHPGISTFAENPETIGEEHLRPLLDHAQEVIPDEEISDTPVFLLATAGMRLLPKQKQRAILDNICAYIRRSTNFLIPDCRQHVQVIEGVTEGLYGWIAINYLMGGFDNSRAHNHGKGHHTYGFLDMGGASAQIAFAPNATETEKHANDLTLLRLRTLNGLPMEYGVFVTSWLGFGAREARSRYVKALLEATANEKNRARPDPCLHSGLRMAYDGTILPPAGPVPGVEPYLVGIGKFEECYRNTYPLLEKDAPCPEEPCLLHGVHVPAIDFDVNHFIGVSEFWHTTHQIFDMGHQDGTYDFNTYIKRVEEFCSQPWGVVEQKVDSKQWGNKVDQETACAVCFKASWLISILHDGIGIPRVSIENTPPGEQNGTDRELTQSKEKGNLDAFQAVHKIDSTEVSWTLGIAVLYASSQVPPLPNGLPVGFGSNPPVGSKNRIPEDFQQPGAPYLIPTPPPPSQSSNTQNNGTAAHPHASGIVSSHWHDALFNGHSSHRIPGLFLLIIVFIAIFFLCGRGGRVRLYRRLIKRSSHSPYYNHNHNYYRRRGGGATFSSKLFNHMLPRIFSSTSLKRTSSFTASYDSLLETGGRDFEPSSSSSPTDDEAMSISLSMSIPPTVPNTPFTPAFTNTYSDDNNTNNILVRTKSTNSMYHHNHHHNNHNGNNNPCSTSGIGIGLGNPPSLDTTAIISSLGNMDRRGLAVRTESRDRLAASTLGQTNNGRRSRAASPVRHH</sequence>
<evidence type="ECO:0000256" key="6">
    <source>
        <dbReference type="SAM" id="MobiDB-lite"/>
    </source>
</evidence>
<organism evidence="8 9">
    <name type="scientific">Ajellomyces capsulatus (strain H88)</name>
    <name type="common">Darling's disease fungus</name>
    <name type="synonym">Histoplasma capsulatum</name>
    <dbReference type="NCBI Taxonomy" id="544711"/>
    <lineage>
        <taxon>Eukaryota</taxon>
        <taxon>Fungi</taxon>
        <taxon>Dikarya</taxon>
        <taxon>Ascomycota</taxon>
        <taxon>Pezizomycotina</taxon>
        <taxon>Eurotiomycetes</taxon>
        <taxon>Eurotiomycetidae</taxon>
        <taxon>Onygenales</taxon>
        <taxon>Ajellomycetaceae</taxon>
        <taxon>Histoplasma</taxon>
    </lineage>
</organism>
<dbReference type="GO" id="GO:0016020">
    <property type="term" value="C:membrane"/>
    <property type="evidence" value="ECO:0007669"/>
    <property type="project" value="TreeGrafter"/>
</dbReference>
<dbReference type="PANTHER" id="PTHR11782:SF121">
    <property type="entry name" value="NUCLEOSIDE-DIPHOSPHATASE MIG-23"/>
    <property type="match status" value="1"/>
</dbReference>
<comment type="similarity">
    <text evidence="1 5">Belongs to the GDA1/CD39 NTPase family.</text>
</comment>
<evidence type="ECO:0000256" key="7">
    <source>
        <dbReference type="SAM" id="Phobius"/>
    </source>
</evidence>
<keyword evidence="2 5" id="KW-0378">Hydrolase</keyword>
<feature type="region of interest" description="Disordered" evidence="6">
    <location>
        <begin position="752"/>
        <end position="782"/>
    </location>
</feature>
<dbReference type="AlphaFoldDB" id="A0A8A1LH07"/>
<keyword evidence="4" id="KW-0067">ATP-binding</keyword>
<dbReference type="VEuPathDB" id="FungiDB:I7I53_00977"/>
<evidence type="ECO:0000256" key="2">
    <source>
        <dbReference type="ARBA" id="ARBA00022801"/>
    </source>
</evidence>
<dbReference type="Gene3D" id="3.30.420.150">
    <property type="entry name" value="Exopolyphosphatase. Domain 2"/>
    <property type="match status" value="1"/>
</dbReference>
<reference evidence="8" key="1">
    <citation type="submission" date="2021-01" db="EMBL/GenBank/DDBJ databases">
        <title>Chromosome-level genome assembly of a human fungal pathogen reveals clustering of transcriptionally co-regulated genes.</title>
        <authorList>
            <person name="Voorhies M."/>
            <person name="Cohen S."/>
            <person name="Shea T.P."/>
            <person name="Petrus S."/>
            <person name="Munoz J.F."/>
            <person name="Poplawski S."/>
            <person name="Goldman W.E."/>
            <person name="Michael T."/>
            <person name="Cuomo C.A."/>
            <person name="Sil A."/>
            <person name="Beyhan S."/>
        </authorList>
    </citation>
    <scope>NUCLEOTIDE SEQUENCE</scope>
    <source>
        <strain evidence="8">H88</strain>
    </source>
</reference>
<gene>
    <name evidence="8" type="ORF">I7I53_00977</name>
</gene>
<dbReference type="GO" id="GO:0006256">
    <property type="term" value="P:UDP catabolic process"/>
    <property type="evidence" value="ECO:0007669"/>
    <property type="project" value="TreeGrafter"/>
</dbReference>
<dbReference type="GO" id="GO:0004382">
    <property type="term" value="F:GDP phosphatase activity"/>
    <property type="evidence" value="ECO:0007669"/>
    <property type="project" value="TreeGrafter"/>
</dbReference>
<keyword evidence="7" id="KW-1133">Transmembrane helix</keyword>
<evidence type="ECO:0000313" key="9">
    <source>
        <dbReference type="Proteomes" id="UP000663419"/>
    </source>
</evidence>
<evidence type="ECO:0000256" key="4">
    <source>
        <dbReference type="PIRSR" id="PIRSR600407-2"/>
    </source>
</evidence>